<name>A0ABY5YC02_9FLAO</name>
<evidence type="ECO:0000256" key="2">
    <source>
        <dbReference type="SAM" id="MobiDB-lite"/>
    </source>
</evidence>
<dbReference type="Gene3D" id="2.60.40.740">
    <property type="match status" value="1"/>
</dbReference>
<organism evidence="4 5">
    <name type="scientific">Maribacter litopenaei</name>
    <dbReference type="NCBI Taxonomy" id="2976127"/>
    <lineage>
        <taxon>Bacteria</taxon>
        <taxon>Pseudomonadati</taxon>
        <taxon>Bacteroidota</taxon>
        <taxon>Flavobacteriia</taxon>
        <taxon>Flavobacteriales</taxon>
        <taxon>Flavobacteriaceae</taxon>
        <taxon>Maribacter</taxon>
    </lineage>
</organism>
<evidence type="ECO:0000256" key="1">
    <source>
        <dbReference type="ARBA" id="ARBA00022729"/>
    </source>
</evidence>
<dbReference type="InterPro" id="IPR026444">
    <property type="entry name" value="Secre_tail"/>
</dbReference>
<dbReference type="EMBL" id="CP104205">
    <property type="protein sequence ID" value="UWX56602.1"/>
    <property type="molecule type" value="Genomic_DNA"/>
</dbReference>
<dbReference type="Pfam" id="PF18962">
    <property type="entry name" value="Por_Secre_tail"/>
    <property type="match status" value="1"/>
</dbReference>
<evidence type="ECO:0000259" key="3">
    <source>
        <dbReference type="Pfam" id="PF18962"/>
    </source>
</evidence>
<evidence type="ECO:0000313" key="4">
    <source>
        <dbReference type="EMBL" id="UWX56602.1"/>
    </source>
</evidence>
<dbReference type="Proteomes" id="UP001059209">
    <property type="component" value="Chromosome"/>
</dbReference>
<sequence length="172" mass="18571">MVTINTQKDETCPGSEDGQVVVHPEGGKAPYSYDWDNGSDKANNDKLSAGEYTVIVTDADGNIAMLTVVIGLENEACASKNPTAGVKSTIVRTFPTAFNDILNIEIESAYSSKLEVTMFDMNGKLVRHENGQSLSVGENSLTLQVGDLAPDIYLVIVKTDKEQFVHKVISSK</sequence>
<dbReference type="InterPro" id="IPR025667">
    <property type="entry name" value="SprB_repeat"/>
</dbReference>
<proteinExistence type="predicted"/>
<dbReference type="NCBIfam" id="TIGR04183">
    <property type="entry name" value="Por_Secre_tail"/>
    <property type="match status" value="1"/>
</dbReference>
<accession>A0ABY5YC02</accession>
<reference evidence="4" key="1">
    <citation type="submission" date="2022-09" db="EMBL/GenBank/DDBJ databases">
        <title>Maribacter litopenaei sp. nov., isolated from the intestinal tract of the Pacific White Shrimp, Litopenaeus vannamei.</title>
        <authorList>
            <person name="Kim S.Y."/>
            <person name="Hwang C.Y."/>
        </authorList>
    </citation>
    <scope>NUCLEOTIDE SEQUENCE</scope>
    <source>
        <strain evidence="4">HL-LV01</strain>
    </source>
</reference>
<keyword evidence="5" id="KW-1185">Reference proteome</keyword>
<protein>
    <submittedName>
        <fullName evidence="4">T9SS type A sorting domain-containing protein</fullName>
    </submittedName>
</protein>
<dbReference type="Pfam" id="PF13573">
    <property type="entry name" value="SprB"/>
    <property type="match status" value="1"/>
</dbReference>
<evidence type="ECO:0000313" key="5">
    <source>
        <dbReference type="Proteomes" id="UP001059209"/>
    </source>
</evidence>
<gene>
    <name evidence="4" type="ORF">NYZ99_12655</name>
</gene>
<keyword evidence="1" id="KW-0732">Signal</keyword>
<feature type="region of interest" description="Disordered" evidence="2">
    <location>
        <begin position="1"/>
        <end position="26"/>
    </location>
</feature>
<feature type="domain" description="Secretion system C-terminal sorting" evidence="3">
    <location>
        <begin position="94"/>
        <end position="169"/>
    </location>
</feature>